<evidence type="ECO:0000256" key="5">
    <source>
        <dbReference type="ARBA" id="ARBA00022840"/>
    </source>
</evidence>
<sequence length="116" mass="12846">RRAAEIIKYNDITNGAANDIENATNMARKMVCEWGMSKRIGPLAFGKKDNEIFLGREIATHKDYSEETAIAIDQEVRKIVEAAQQHGKIEISIVIHVFSGTIVTSIPLSLISFTNA</sequence>
<gene>
    <name evidence="8" type="ORF">S06H3_59304</name>
</gene>
<reference evidence="8" key="1">
    <citation type="journal article" date="2014" name="Front. Microbiol.">
        <title>High frequency of phylogenetically diverse reductive dehalogenase-homologous genes in deep subseafloor sedimentary metagenomes.</title>
        <authorList>
            <person name="Kawai M."/>
            <person name="Futagami T."/>
            <person name="Toyoda A."/>
            <person name="Takaki Y."/>
            <person name="Nishi S."/>
            <person name="Hori S."/>
            <person name="Arai W."/>
            <person name="Tsubouchi T."/>
            <person name="Morono Y."/>
            <person name="Uchiyama I."/>
            <person name="Ito T."/>
            <person name="Fujiyama A."/>
            <person name="Inagaki F."/>
            <person name="Takami H."/>
        </authorList>
    </citation>
    <scope>NUCLEOTIDE SEQUENCE</scope>
    <source>
        <strain evidence="8">Expedition CK06-06</strain>
    </source>
</reference>
<dbReference type="GO" id="GO:0006508">
    <property type="term" value="P:proteolysis"/>
    <property type="evidence" value="ECO:0007669"/>
    <property type="project" value="InterPro"/>
</dbReference>
<dbReference type="InterPro" id="IPR037219">
    <property type="entry name" value="Peptidase_M41-like"/>
</dbReference>
<accession>X1NWA7</accession>
<keyword evidence="5" id="KW-0067">ATP-binding</keyword>
<feature type="domain" description="Peptidase M41" evidence="7">
    <location>
        <begin position="2"/>
        <end position="88"/>
    </location>
</feature>
<dbReference type="GO" id="GO:0004222">
    <property type="term" value="F:metalloendopeptidase activity"/>
    <property type="evidence" value="ECO:0007669"/>
    <property type="project" value="InterPro"/>
</dbReference>
<evidence type="ECO:0000256" key="1">
    <source>
        <dbReference type="ARBA" id="ARBA00001947"/>
    </source>
</evidence>
<dbReference type="GO" id="GO:0005524">
    <property type="term" value="F:ATP binding"/>
    <property type="evidence" value="ECO:0007669"/>
    <property type="project" value="UniProtKB-KW"/>
</dbReference>
<name>X1NWA7_9ZZZZ</name>
<keyword evidence="6" id="KW-0645">Protease</keyword>
<evidence type="ECO:0000256" key="3">
    <source>
        <dbReference type="ARBA" id="ARBA00022741"/>
    </source>
</evidence>
<dbReference type="InterPro" id="IPR000642">
    <property type="entry name" value="Peptidase_M41"/>
</dbReference>
<evidence type="ECO:0000256" key="4">
    <source>
        <dbReference type="ARBA" id="ARBA00022833"/>
    </source>
</evidence>
<dbReference type="InterPro" id="IPR050928">
    <property type="entry name" value="ATP-dep_Zn_Metalloprotease"/>
</dbReference>
<dbReference type="SUPFAM" id="SSF140990">
    <property type="entry name" value="FtsH protease domain-like"/>
    <property type="match status" value="1"/>
</dbReference>
<proteinExistence type="predicted"/>
<organism evidence="8">
    <name type="scientific">marine sediment metagenome</name>
    <dbReference type="NCBI Taxonomy" id="412755"/>
    <lineage>
        <taxon>unclassified sequences</taxon>
        <taxon>metagenomes</taxon>
        <taxon>ecological metagenomes</taxon>
    </lineage>
</organism>
<protein>
    <recommendedName>
        <fullName evidence="7">Peptidase M41 domain-containing protein</fullName>
    </recommendedName>
</protein>
<dbReference type="GO" id="GO:0004176">
    <property type="term" value="F:ATP-dependent peptidase activity"/>
    <property type="evidence" value="ECO:0007669"/>
    <property type="project" value="InterPro"/>
</dbReference>
<keyword evidence="2" id="KW-0479">Metal-binding</keyword>
<keyword evidence="4" id="KW-0862">Zinc</keyword>
<dbReference type="Pfam" id="PF01434">
    <property type="entry name" value="Peptidase_M41"/>
    <property type="match status" value="1"/>
</dbReference>
<keyword evidence="3" id="KW-0547">Nucleotide-binding</keyword>
<comment type="cofactor">
    <cofactor evidence="1">
        <name>Zn(2+)</name>
        <dbReference type="ChEBI" id="CHEBI:29105"/>
    </cofactor>
</comment>
<keyword evidence="6" id="KW-0378">Hydrolase</keyword>
<dbReference type="Gene3D" id="1.20.58.760">
    <property type="entry name" value="Peptidase M41"/>
    <property type="match status" value="1"/>
</dbReference>
<comment type="caution">
    <text evidence="8">The sequence shown here is derived from an EMBL/GenBank/DDBJ whole genome shotgun (WGS) entry which is preliminary data.</text>
</comment>
<evidence type="ECO:0000256" key="2">
    <source>
        <dbReference type="ARBA" id="ARBA00022723"/>
    </source>
</evidence>
<dbReference type="EMBL" id="BARV01038513">
    <property type="protein sequence ID" value="GAI48342.1"/>
    <property type="molecule type" value="Genomic_DNA"/>
</dbReference>
<keyword evidence="6" id="KW-0482">Metalloprotease</keyword>
<dbReference type="GO" id="GO:0046872">
    <property type="term" value="F:metal ion binding"/>
    <property type="evidence" value="ECO:0007669"/>
    <property type="project" value="UniProtKB-KW"/>
</dbReference>
<dbReference type="AlphaFoldDB" id="X1NWA7"/>
<evidence type="ECO:0000256" key="6">
    <source>
        <dbReference type="ARBA" id="ARBA00023049"/>
    </source>
</evidence>
<evidence type="ECO:0000313" key="8">
    <source>
        <dbReference type="EMBL" id="GAI48342.1"/>
    </source>
</evidence>
<dbReference type="PANTHER" id="PTHR43655">
    <property type="entry name" value="ATP-DEPENDENT PROTEASE"/>
    <property type="match status" value="1"/>
</dbReference>
<evidence type="ECO:0000259" key="7">
    <source>
        <dbReference type="Pfam" id="PF01434"/>
    </source>
</evidence>
<dbReference type="PANTHER" id="PTHR43655:SF2">
    <property type="entry name" value="AFG3 LIKE MATRIX AAA PEPTIDASE SUBUNIT 2, ISOFORM A"/>
    <property type="match status" value="1"/>
</dbReference>
<feature type="non-terminal residue" evidence="8">
    <location>
        <position position="1"/>
    </location>
</feature>